<comment type="caution">
    <text evidence="2">The sequence shown here is derived from an EMBL/GenBank/DDBJ whole genome shotgun (WGS) entry which is preliminary data.</text>
</comment>
<evidence type="ECO:0000256" key="1">
    <source>
        <dbReference type="SAM" id="SignalP"/>
    </source>
</evidence>
<dbReference type="Proteomes" id="UP001163823">
    <property type="component" value="Chromosome 5"/>
</dbReference>
<dbReference type="AlphaFoldDB" id="A0AAD7M3D4"/>
<dbReference type="KEGG" id="qsa:O6P43_013225"/>
<evidence type="ECO:0000313" key="2">
    <source>
        <dbReference type="EMBL" id="KAJ7969231.1"/>
    </source>
</evidence>
<keyword evidence="3" id="KW-1185">Reference proteome</keyword>
<keyword evidence="1" id="KW-0732">Signal</keyword>
<accession>A0AAD7M3D4</accession>
<dbReference type="EMBL" id="JARAOO010000005">
    <property type="protein sequence ID" value="KAJ7969231.1"/>
    <property type="molecule type" value="Genomic_DNA"/>
</dbReference>
<feature type="signal peptide" evidence="1">
    <location>
        <begin position="1"/>
        <end position="17"/>
    </location>
</feature>
<name>A0AAD7M3D4_QUISA</name>
<organism evidence="2 3">
    <name type="scientific">Quillaja saponaria</name>
    <name type="common">Soap bark tree</name>
    <dbReference type="NCBI Taxonomy" id="32244"/>
    <lineage>
        <taxon>Eukaryota</taxon>
        <taxon>Viridiplantae</taxon>
        <taxon>Streptophyta</taxon>
        <taxon>Embryophyta</taxon>
        <taxon>Tracheophyta</taxon>
        <taxon>Spermatophyta</taxon>
        <taxon>Magnoliopsida</taxon>
        <taxon>eudicotyledons</taxon>
        <taxon>Gunneridae</taxon>
        <taxon>Pentapetalae</taxon>
        <taxon>rosids</taxon>
        <taxon>fabids</taxon>
        <taxon>Fabales</taxon>
        <taxon>Quillajaceae</taxon>
        <taxon>Quillaja</taxon>
    </lineage>
</organism>
<proteinExistence type="predicted"/>
<feature type="chain" id="PRO_5042196297" evidence="1">
    <location>
        <begin position="18"/>
        <end position="128"/>
    </location>
</feature>
<sequence length="128" mass="13556">MWMFHGVVLFLTARLAGRPEFLKPAVRGKEGMALVGMVGMNGKLGICNGGNLGRAGNLGKLGSGNSVGVTKTGFWKAGFANVDGVVWRNGAAGKSMGSDLNCIVDGLLIGSNKRRVAKEDWEQQYRSI</sequence>
<protein>
    <submittedName>
        <fullName evidence="2">Uncharacterized protein</fullName>
    </submittedName>
</protein>
<evidence type="ECO:0000313" key="3">
    <source>
        <dbReference type="Proteomes" id="UP001163823"/>
    </source>
</evidence>
<reference evidence="2" key="1">
    <citation type="journal article" date="2023" name="Science">
        <title>Elucidation of the pathway for biosynthesis of saponin adjuvants from the soapbark tree.</title>
        <authorList>
            <person name="Reed J."/>
            <person name="Orme A."/>
            <person name="El-Demerdash A."/>
            <person name="Owen C."/>
            <person name="Martin L.B.B."/>
            <person name="Misra R.C."/>
            <person name="Kikuchi S."/>
            <person name="Rejzek M."/>
            <person name="Martin A.C."/>
            <person name="Harkess A."/>
            <person name="Leebens-Mack J."/>
            <person name="Louveau T."/>
            <person name="Stephenson M.J."/>
            <person name="Osbourn A."/>
        </authorList>
    </citation>
    <scope>NUCLEOTIDE SEQUENCE</scope>
    <source>
        <strain evidence="2">S10</strain>
    </source>
</reference>
<gene>
    <name evidence="2" type="ORF">O6P43_013225</name>
</gene>